<dbReference type="EMBL" id="LIPY01000082">
    <property type="protein sequence ID" value="KWX79956.1"/>
    <property type="molecule type" value="Genomic_DNA"/>
</dbReference>
<evidence type="ECO:0000259" key="1">
    <source>
        <dbReference type="PROSITE" id="PS51750"/>
    </source>
</evidence>
<name>A0A1H0A479_9BACL</name>
<keyword evidence="4" id="KW-1185">Reference proteome</keyword>
<dbReference type="PANTHER" id="PTHR36180">
    <property type="entry name" value="DNA-BINDING PROTEIN-RELATED-RELATED"/>
    <property type="match status" value="1"/>
</dbReference>
<dbReference type="Proteomes" id="UP000182783">
    <property type="component" value="Unassembled WGS sequence"/>
</dbReference>
<dbReference type="InterPro" id="IPR003497">
    <property type="entry name" value="BRO_N_domain"/>
</dbReference>
<dbReference type="PANTHER" id="PTHR36180:SF2">
    <property type="entry name" value="BRO FAMILY PROTEIN"/>
    <property type="match status" value="1"/>
</dbReference>
<reference evidence="2 4" key="1">
    <citation type="submission" date="2015-08" db="EMBL/GenBank/DDBJ databases">
        <title>Genome of Paenibacillus jilunlii.</title>
        <authorList>
            <person name="Sant'Anna F.H."/>
            <person name="Ambrosini A."/>
            <person name="Souza R."/>
            <person name="Bach E."/>
            <person name="Fernandes G."/>
            <person name="Balsanelli E."/>
            <person name="Baura V.A."/>
            <person name="Pedrosa F.O."/>
            <person name="Souza E.M."/>
            <person name="Passaglia L."/>
        </authorList>
    </citation>
    <scope>NUCLEOTIDE SEQUENCE [LARGE SCALE GENOMIC DNA]</scope>
    <source>
        <strain evidence="2 4">DSM 23019</strain>
    </source>
</reference>
<dbReference type="SMART" id="SM01040">
    <property type="entry name" value="Bro-N"/>
    <property type="match status" value="1"/>
</dbReference>
<evidence type="ECO:0000313" key="5">
    <source>
        <dbReference type="Proteomes" id="UP000182783"/>
    </source>
</evidence>
<dbReference type="RefSeq" id="WP_062519495.1">
    <property type="nucleotide sequence ID" value="NZ_CP048429.1"/>
</dbReference>
<dbReference type="Proteomes" id="UP000070252">
    <property type="component" value="Unassembled WGS sequence"/>
</dbReference>
<evidence type="ECO:0000313" key="4">
    <source>
        <dbReference type="Proteomes" id="UP000070252"/>
    </source>
</evidence>
<evidence type="ECO:0000313" key="3">
    <source>
        <dbReference type="EMBL" id="SDN28237.1"/>
    </source>
</evidence>
<dbReference type="Pfam" id="PF02498">
    <property type="entry name" value="Bro-N"/>
    <property type="match status" value="1"/>
</dbReference>
<evidence type="ECO:0000313" key="2">
    <source>
        <dbReference type="EMBL" id="KWX79956.1"/>
    </source>
</evidence>
<dbReference type="AlphaFoldDB" id="A0A1H0A479"/>
<dbReference type="OrthoDB" id="9812611at2"/>
<dbReference type="PROSITE" id="PS51750">
    <property type="entry name" value="BRO_N"/>
    <property type="match status" value="1"/>
</dbReference>
<dbReference type="GO" id="GO:0003677">
    <property type="term" value="F:DNA binding"/>
    <property type="evidence" value="ECO:0007669"/>
    <property type="project" value="InterPro"/>
</dbReference>
<protein>
    <submittedName>
        <fullName evidence="3">Anti-repressor protein</fullName>
    </submittedName>
    <submittedName>
        <fullName evidence="2">Antirepressor</fullName>
    </submittedName>
</protein>
<sequence>MNQLQNFIYGQQQVRSTVIDGEPWFIAKDVCDVLEVGNPSQAISRLDEDEKNTIILNEGNRGNPTVVIVNEPGLYSLILGSRKPEAKQFKRWITHEVIPSIRKHGAYMTPQTIEQAITSPDFLIQLANKIKDEQEKNKFLEQKIESDKPKVHFAESVEISKDSILVADLAKLLRQKGVEIGEHRLYRWLREEGYLIKSGTEYNRPTQRSMEMGLFEIKTGHRGSSDGTIKLTYTTKVTGKGQIYFINKFLTAA</sequence>
<proteinExistence type="predicted"/>
<organism evidence="3 5">
    <name type="scientific">Paenibacillus jilunlii</name>
    <dbReference type="NCBI Taxonomy" id="682956"/>
    <lineage>
        <taxon>Bacteria</taxon>
        <taxon>Bacillati</taxon>
        <taxon>Bacillota</taxon>
        <taxon>Bacilli</taxon>
        <taxon>Bacillales</taxon>
        <taxon>Paenibacillaceae</taxon>
        <taxon>Paenibacillus</taxon>
    </lineage>
</organism>
<reference evidence="3 5" key="2">
    <citation type="submission" date="2016-10" db="EMBL/GenBank/DDBJ databases">
        <authorList>
            <person name="de Groot N.N."/>
        </authorList>
    </citation>
    <scope>NUCLEOTIDE SEQUENCE [LARGE SCALE GENOMIC DNA]</scope>
    <source>
        <strain evidence="3 5">CGMCC 1.10239</strain>
    </source>
</reference>
<feature type="domain" description="Bro-N" evidence="1">
    <location>
        <begin position="1"/>
        <end position="105"/>
    </location>
</feature>
<dbReference type="EMBL" id="FNGM01000034">
    <property type="protein sequence ID" value="SDN28237.1"/>
    <property type="molecule type" value="Genomic_DNA"/>
</dbReference>
<dbReference type="Pfam" id="PF03374">
    <property type="entry name" value="ANT"/>
    <property type="match status" value="1"/>
</dbReference>
<accession>A0A1H0A479</accession>
<dbReference type="InterPro" id="IPR005039">
    <property type="entry name" value="Ant_C"/>
</dbReference>
<gene>
    <name evidence="2" type="ORF">AML91_01955</name>
    <name evidence="3" type="ORF">SAMN05216191_13454</name>
</gene>